<feature type="compositionally biased region" description="Pro residues" evidence="2">
    <location>
        <begin position="263"/>
        <end position="308"/>
    </location>
</feature>
<dbReference type="GO" id="GO:0003779">
    <property type="term" value="F:actin binding"/>
    <property type="evidence" value="ECO:0007669"/>
    <property type="project" value="InterPro"/>
</dbReference>
<feature type="compositionally biased region" description="Acidic residues" evidence="2">
    <location>
        <begin position="394"/>
        <end position="406"/>
    </location>
</feature>
<protein>
    <recommendedName>
        <fullName evidence="7">WH1 domain-containing protein</fullName>
    </recommendedName>
</protein>
<organism evidence="5 6">
    <name type="scientific">Mucor saturninus</name>
    <dbReference type="NCBI Taxonomy" id="64648"/>
    <lineage>
        <taxon>Eukaryota</taxon>
        <taxon>Fungi</taxon>
        <taxon>Fungi incertae sedis</taxon>
        <taxon>Mucoromycota</taxon>
        <taxon>Mucoromycotina</taxon>
        <taxon>Mucoromycetes</taxon>
        <taxon>Mucorales</taxon>
        <taxon>Mucorineae</taxon>
        <taxon>Mucoraceae</taxon>
        <taxon>Mucor</taxon>
    </lineage>
</organism>
<dbReference type="InterPro" id="IPR011993">
    <property type="entry name" value="PH-like_dom_sf"/>
</dbReference>
<dbReference type="InterPro" id="IPR036936">
    <property type="entry name" value="CRIB_dom_sf"/>
</dbReference>
<dbReference type="PROSITE" id="PS51082">
    <property type="entry name" value="WH2"/>
    <property type="match status" value="1"/>
</dbReference>
<feature type="domain" description="WH2" evidence="4">
    <location>
        <begin position="330"/>
        <end position="350"/>
    </location>
</feature>
<dbReference type="PROSITE" id="PS50229">
    <property type="entry name" value="WH1"/>
    <property type="match status" value="1"/>
</dbReference>
<evidence type="ECO:0008006" key="7">
    <source>
        <dbReference type="Google" id="ProtNLM"/>
    </source>
</evidence>
<keyword evidence="6" id="KW-1185">Reference proteome</keyword>
<evidence type="ECO:0000256" key="1">
    <source>
        <dbReference type="ARBA" id="ARBA00022553"/>
    </source>
</evidence>
<evidence type="ECO:0000256" key="2">
    <source>
        <dbReference type="SAM" id="MobiDB-lite"/>
    </source>
</evidence>
<name>A0A8H7R1T0_9FUNG</name>
<gene>
    <name evidence="5" type="ORF">INT47_010720</name>
</gene>
<dbReference type="SMART" id="SM00461">
    <property type="entry name" value="WH1"/>
    <property type="match status" value="1"/>
</dbReference>
<dbReference type="SUPFAM" id="SSF50729">
    <property type="entry name" value="PH domain-like"/>
    <property type="match status" value="1"/>
</dbReference>
<keyword evidence="1" id="KW-0597">Phosphoprotein</keyword>
<feature type="domain" description="WH1" evidence="3">
    <location>
        <begin position="23"/>
        <end position="133"/>
    </location>
</feature>
<comment type="caution">
    <text evidence="5">The sequence shown here is derived from an EMBL/GenBank/DDBJ whole genome shotgun (WGS) entry which is preliminary data.</text>
</comment>
<sequence length="406" mass="44051">MKSAKAQKSATLPRVEDKRIVRDALTSSNIFIAAVARLYIASNNTWKYSGLWGAVAFCKDRNKNNAHYIRLIDMEDGKGVIWEQELYEGFQYVKDCAYFHTFETDDCLAGILFVHGGEADLFHEKLTSREAKHKKSSDVGRVSYIPGKGFTIDNNDPEILAILKELEKLDDFSAADIDQNQDFIQSFIQQYRNSKKEAPTTNTNRRAPPPPPPPSRRSTRNNMPPPPIPPMKSRSPAGPPPPPLPNRGLRQTPSIPSFNTHPSAPPPPPMKNNSPPAPPPPPMMNAPPPPPPPPMMNAPAPPPPPPPNSNATASPKSSPIPKPPAAPGGGRSDLMAAIRSTGGFGSLKKGGTLRSTPSSSSRSPSAMSNSSNTNESMASSLAAVLQQRKTAMQSDDDDDDDDDDWK</sequence>
<dbReference type="Gene3D" id="3.90.810.10">
    <property type="entry name" value="CRIB domain"/>
    <property type="match status" value="1"/>
</dbReference>
<dbReference type="Gene3D" id="6.10.280.150">
    <property type="match status" value="1"/>
</dbReference>
<dbReference type="InterPro" id="IPR033927">
    <property type="entry name" value="WASPfam_EVH1"/>
</dbReference>
<dbReference type="EMBL" id="JAEPRD010000062">
    <property type="protein sequence ID" value="KAG2202272.1"/>
    <property type="molecule type" value="Genomic_DNA"/>
</dbReference>
<reference evidence="5" key="1">
    <citation type="submission" date="2020-12" db="EMBL/GenBank/DDBJ databases">
        <title>Metabolic potential, ecology and presence of endohyphal bacteria is reflected in genomic diversity of Mucoromycotina.</title>
        <authorList>
            <person name="Muszewska A."/>
            <person name="Okrasinska A."/>
            <person name="Steczkiewicz K."/>
            <person name="Drgas O."/>
            <person name="Orlowska M."/>
            <person name="Perlinska-Lenart U."/>
            <person name="Aleksandrzak-Piekarczyk T."/>
            <person name="Szatraj K."/>
            <person name="Zielenkiewicz U."/>
            <person name="Pilsyk S."/>
            <person name="Malc E."/>
            <person name="Mieczkowski P."/>
            <person name="Kruszewska J.S."/>
            <person name="Biernat P."/>
            <person name="Pawlowska J."/>
        </authorList>
    </citation>
    <scope>NUCLEOTIDE SEQUENCE</scope>
    <source>
        <strain evidence="5">WA0000017839</strain>
    </source>
</reference>
<proteinExistence type="predicted"/>
<dbReference type="CDD" id="cd01205">
    <property type="entry name" value="EVH1_WASP-like"/>
    <property type="match status" value="1"/>
</dbReference>
<dbReference type="Proteomes" id="UP000603453">
    <property type="component" value="Unassembled WGS sequence"/>
</dbReference>
<dbReference type="InterPro" id="IPR000697">
    <property type="entry name" value="WH1/EVH1_dom"/>
</dbReference>
<dbReference type="OrthoDB" id="8963340at2759"/>
<evidence type="ECO:0000259" key="3">
    <source>
        <dbReference type="PROSITE" id="PS50229"/>
    </source>
</evidence>
<evidence type="ECO:0000313" key="5">
    <source>
        <dbReference type="EMBL" id="KAG2202272.1"/>
    </source>
</evidence>
<dbReference type="PRINTS" id="PR01217">
    <property type="entry name" value="PRICHEXTENSN"/>
</dbReference>
<evidence type="ECO:0000313" key="6">
    <source>
        <dbReference type="Proteomes" id="UP000603453"/>
    </source>
</evidence>
<feature type="compositionally biased region" description="Low complexity" evidence="2">
    <location>
        <begin position="354"/>
        <end position="373"/>
    </location>
</feature>
<feature type="compositionally biased region" description="Polar residues" evidence="2">
    <location>
        <begin position="249"/>
        <end position="261"/>
    </location>
</feature>
<accession>A0A8H7R1T0</accession>
<dbReference type="InterPro" id="IPR003124">
    <property type="entry name" value="WH2_dom"/>
</dbReference>
<dbReference type="Pfam" id="PF00568">
    <property type="entry name" value="WH1"/>
    <property type="match status" value="1"/>
</dbReference>
<dbReference type="AlphaFoldDB" id="A0A8H7R1T0"/>
<feature type="region of interest" description="Disordered" evidence="2">
    <location>
        <begin position="193"/>
        <end position="406"/>
    </location>
</feature>
<dbReference type="Gene3D" id="2.30.29.30">
    <property type="entry name" value="Pleckstrin-homology domain (PH domain)/Phosphotyrosine-binding domain (PTB)"/>
    <property type="match status" value="1"/>
</dbReference>
<evidence type="ECO:0000259" key="4">
    <source>
        <dbReference type="PROSITE" id="PS51082"/>
    </source>
</evidence>